<evidence type="ECO:0000313" key="13">
    <source>
        <dbReference type="Proteomes" id="UP001050691"/>
    </source>
</evidence>
<keyword evidence="13" id="KW-1185">Reference proteome</keyword>
<keyword evidence="7" id="KW-0175">Coiled coil</keyword>
<comment type="subcellular location">
    <subcellularLocation>
        <location evidence="1">Nucleus</location>
        <location evidence="1">Nucleolus</location>
    </subcellularLocation>
</comment>
<dbReference type="InterPro" id="IPR013766">
    <property type="entry name" value="Thioredoxin_domain"/>
</dbReference>
<dbReference type="InterPro" id="IPR011989">
    <property type="entry name" value="ARM-like"/>
</dbReference>
<dbReference type="InterPro" id="IPR042266">
    <property type="entry name" value="PPPDE_sf"/>
</dbReference>
<evidence type="ECO:0000313" key="12">
    <source>
        <dbReference type="EMBL" id="GJJ15677.1"/>
    </source>
</evidence>
<feature type="region of interest" description="Disordered" evidence="8">
    <location>
        <begin position="651"/>
        <end position="715"/>
    </location>
</feature>
<dbReference type="InterPro" id="IPR008580">
    <property type="entry name" value="PPPDE_dom"/>
</dbReference>
<dbReference type="GO" id="GO:0032040">
    <property type="term" value="C:small-subunit processome"/>
    <property type="evidence" value="ECO:0007669"/>
    <property type="project" value="InterPro"/>
</dbReference>
<keyword evidence="6" id="KW-0539">Nucleus</keyword>
<dbReference type="GO" id="GO:0006508">
    <property type="term" value="P:proteolysis"/>
    <property type="evidence" value="ECO:0007669"/>
    <property type="project" value="UniProtKB-KW"/>
</dbReference>
<dbReference type="Proteomes" id="UP001050691">
    <property type="component" value="Unassembled WGS sequence"/>
</dbReference>
<feature type="compositionally biased region" description="Basic residues" evidence="8">
    <location>
        <begin position="22"/>
        <end position="32"/>
    </location>
</feature>
<keyword evidence="3" id="KW-0597">Phosphoprotein</keyword>
<dbReference type="Gene3D" id="1.25.10.10">
    <property type="entry name" value="Leucine-rich Repeat Variant"/>
    <property type="match status" value="1"/>
</dbReference>
<evidence type="ECO:0000256" key="1">
    <source>
        <dbReference type="ARBA" id="ARBA00004604"/>
    </source>
</evidence>
<feature type="domain" description="PPPDE" evidence="11">
    <location>
        <begin position="1023"/>
        <end position="1141"/>
    </location>
</feature>
<evidence type="ECO:0000256" key="4">
    <source>
        <dbReference type="ARBA" id="ARBA00022670"/>
    </source>
</evidence>
<organism evidence="12 13">
    <name type="scientific">Clathrus columnatus</name>
    <dbReference type="NCBI Taxonomy" id="1419009"/>
    <lineage>
        <taxon>Eukaryota</taxon>
        <taxon>Fungi</taxon>
        <taxon>Dikarya</taxon>
        <taxon>Basidiomycota</taxon>
        <taxon>Agaricomycotina</taxon>
        <taxon>Agaricomycetes</taxon>
        <taxon>Phallomycetidae</taxon>
        <taxon>Phallales</taxon>
        <taxon>Clathraceae</taxon>
        <taxon>Clathrus</taxon>
    </lineage>
</organism>
<feature type="domain" description="Thioredoxin" evidence="9">
    <location>
        <begin position="1157"/>
        <end position="1299"/>
    </location>
</feature>
<accession>A0AAV5ALX5</accession>
<feature type="compositionally biased region" description="Acidic residues" evidence="8">
    <location>
        <begin position="659"/>
        <end position="669"/>
    </location>
</feature>
<dbReference type="GO" id="GO:0006364">
    <property type="term" value="P:rRNA processing"/>
    <property type="evidence" value="ECO:0007669"/>
    <property type="project" value="InterPro"/>
</dbReference>
<dbReference type="PROSITE" id="PS51396">
    <property type="entry name" value="PUL"/>
    <property type="match status" value="1"/>
</dbReference>
<dbReference type="SMART" id="SM01179">
    <property type="entry name" value="DUF862"/>
    <property type="match status" value="1"/>
</dbReference>
<dbReference type="PROSITE" id="PS51858">
    <property type="entry name" value="PPPDE"/>
    <property type="match status" value="1"/>
</dbReference>
<feature type="compositionally biased region" description="Basic and acidic residues" evidence="8">
    <location>
        <begin position="208"/>
        <end position="227"/>
    </location>
</feature>
<keyword evidence="5" id="KW-0378">Hydrolase</keyword>
<comment type="caution">
    <text evidence="12">The sequence shown here is derived from an EMBL/GenBank/DDBJ whole genome shotgun (WGS) entry which is preliminary data.</text>
</comment>
<keyword evidence="4" id="KW-0645">Protease</keyword>
<feature type="compositionally biased region" description="Pro residues" evidence="8">
    <location>
        <begin position="743"/>
        <end position="761"/>
    </location>
</feature>
<dbReference type="GO" id="GO:0008233">
    <property type="term" value="F:peptidase activity"/>
    <property type="evidence" value="ECO:0007669"/>
    <property type="project" value="UniProtKB-KW"/>
</dbReference>
<feature type="region of interest" description="Disordered" evidence="8">
    <location>
        <begin position="1"/>
        <end position="49"/>
    </location>
</feature>
<reference evidence="12" key="1">
    <citation type="submission" date="2021-10" db="EMBL/GenBank/DDBJ databases">
        <title>De novo Genome Assembly of Clathrus columnatus (Basidiomycota, Fungi) Using Illumina and Nanopore Sequence Data.</title>
        <authorList>
            <person name="Ogiso-Tanaka E."/>
            <person name="Itagaki H."/>
            <person name="Hosoya T."/>
            <person name="Hosaka K."/>
        </authorList>
    </citation>
    <scope>NUCLEOTIDE SEQUENCE</scope>
    <source>
        <strain evidence="12">MO-923</strain>
    </source>
</reference>
<dbReference type="Pfam" id="PF08324">
    <property type="entry name" value="PUL"/>
    <property type="match status" value="1"/>
</dbReference>
<name>A0AAV5ALX5_9AGAM</name>
<evidence type="ECO:0000256" key="6">
    <source>
        <dbReference type="ARBA" id="ARBA00023242"/>
    </source>
</evidence>
<evidence type="ECO:0000256" key="7">
    <source>
        <dbReference type="SAM" id="Coils"/>
    </source>
</evidence>
<feature type="coiled-coil region" evidence="7">
    <location>
        <begin position="498"/>
        <end position="534"/>
    </location>
</feature>
<feature type="domain" description="PUL" evidence="10">
    <location>
        <begin position="1337"/>
        <end position="1654"/>
    </location>
</feature>
<dbReference type="InterPro" id="IPR036249">
    <property type="entry name" value="Thioredoxin-like_sf"/>
</dbReference>
<dbReference type="InterPro" id="IPR013535">
    <property type="entry name" value="PUL_dom"/>
</dbReference>
<protein>
    <recommendedName>
        <fullName evidence="14">U3 small nucleolar RNA-associated protein 14 homolog A</fullName>
    </recommendedName>
</protein>
<feature type="compositionally biased region" description="Basic residues" evidence="8">
    <location>
        <begin position="1"/>
        <end position="11"/>
    </location>
</feature>
<feature type="region of interest" description="Disordered" evidence="8">
    <location>
        <begin position="117"/>
        <end position="297"/>
    </location>
</feature>
<dbReference type="Gene3D" id="3.90.1720.30">
    <property type="entry name" value="PPPDE domains"/>
    <property type="match status" value="1"/>
</dbReference>
<dbReference type="PROSITE" id="PS51352">
    <property type="entry name" value="THIOREDOXIN_2"/>
    <property type="match status" value="1"/>
</dbReference>
<evidence type="ECO:0000256" key="2">
    <source>
        <dbReference type="ARBA" id="ARBA00008140"/>
    </source>
</evidence>
<evidence type="ECO:0008006" key="14">
    <source>
        <dbReference type="Google" id="ProtNLM"/>
    </source>
</evidence>
<feature type="compositionally biased region" description="Low complexity" evidence="8">
    <location>
        <begin position="702"/>
        <end position="715"/>
    </location>
</feature>
<evidence type="ECO:0000259" key="9">
    <source>
        <dbReference type="PROSITE" id="PS51352"/>
    </source>
</evidence>
<evidence type="ECO:0000256" key="3">
    <source>
        <dbReference type="ARBA" id="ARBA00022553"/>
    </source>
</evidence>
<feature type="compositionally biased region" description="Basic residues" evidence="8">
    <location>
        <begin position="127"/>
        <end position="142"/>
    </location>
</feature>
<feature type="compositionally biased region" description="Basic and acidic residues" evidence="8">
    <location>
        <begin position="143"/>
        <end position="152"/>
    </location>
</feature>
<evidence type="ECO:0000256" key="8">
    <source>
        <dbReference type="SAM" id="MobiDB-lite"/>
    </source>
</evidence>
<sequence>MAPTRGKKHTKSVAEHNASGFAKRRAKPKKNSPKSLDDVYEYSATKNRRSAVKLVHDKEEFIGIERDNEDHDNSGLNIEAIRSQILDLGDTNAVINSDEDEEIDSDVAFEESDNEQYAGFSFPQKGTKNKQAKKSKKSKKAQVRFEGEIDMHEDAEEDVNGSDEDEEVGSGEEDEYLDVLDVLDGRGEPYFGDESDDEKATKTSSQPKRYDKDHTKGTRGNEEKNKEAEDEEDEESEESGDEDEDEDEAPENPFLPSDDDNEENIDHLDSFIANLDTTRKRKADEDALEQTAAEAPRKKRILKERTQAGAENEFNVRMTSAPRLELSDLITPLEATSALQSLRKSTKSLTNGQALPIPLPLRSQEKLDREAAYEQTKTEVDKWNDTMKRIKQAEHLTFPLQAPQKLSASNAGLAAKFKPTTEMENAVDKLLRAANLREDSDITKTEELKLNHLSVEEVAQRRAELRKMRDLMFRAEIKAKRIAKIKSKTYRKIHKKAREKLEHMAKEADGEVVNEEEERLRHEMERARERATLRHKNTGKWAKAMQGRAELDIDQRREIEEMLEKGERLRRKIQATGESDDDEDDGDDTSDIGVITAQAFQELQHLDQPDDNLTPRGSKGVFAMKFMQNAMARDTKQVDATVDQFREEMERLGNGVDGASDDEKDEEEKDGSLENLVQTTRSGGRMVFHPGQITVPRPPLAPSESSSTLKSSEPPILSPAVASQITLRSSPPLLNEDVLLLEPTPPSDNQPPVSEPNPWLRPPIKAVKTITKHEIVIGKHSDQERKMKHQMQKQLSKSVEGRAKAADDANVEIAPDDVLLLPTESSTIEKKTNSKGTNPRKSKIKDGTDNNATKLKSQVDAAYDDSDADSEIAFQEDHLQPNGKTNSKAFKQKDLVALAFAGDNVVENFEKLKKQEVEGDAPREEDSTIPGWGMWGGLGVKANPKAKKFIKKIPGVDPTTRADYGKPHVIISEKKDKKAAKYHVKDLPYPYTSKAQFEKVMETPVGVEWNSRDTFQKQTLPRVLKKLYVYDLSNGLARQMSRQLTGKQIDGIWHTSVVVFGMEVFYGQGISITLPGKSHHGSPLHIVDMGETGIDKETFEEYLQDIREHYTADKPYEGISLELPQEFLSTPFGAALRPTIDAMFRRPSAGAPTVLPPSSGSSLLNSVASRAAGEPQIPSVPSASTSTLSSPLQISTNPASFHAILSSHRCVSVFFTSSTCAPCNLIAPTFEDLAWKHAKSNVIAFVKVDMGVGLGNQIAQKWGIRVTPTFMFFLDGKKSSEFKGADKSELRTQVELLIFQAFPPHPHTKTKFPGIQGVSLDPILFKQPPAWDLASEKLISSIDAVPNDSSRSPALVAEAKQSLLKVVIPFLKSRFPKTAPGVTSKTITPPPTVLYQLSNLTAIFLSHLAVENIFPLIDFWRMAVLDKAFAVALVSQLTPTGEVLNGNDISLIPVTQILSKVNTDLSITTNGNSTSANNRNTLLTTLRLLSNVFSFSESTGKYIFSYTSALETSPRTQLTTTLVSALLHADPAVRTAAASLAFNVASCIQRTRRNVGDIDNRLNDIITPEEDSDWEIEIISAIVEAIKLENTNEDIVHRLTASLAFLLYLSPNWTSTVGDFVQVLDITSTLRGKIKGGIVKKPEVTKLLKAYGNPAEN</sequence>
<proteinExistence type="inferred from homology"/>
<dbReference type="CDD" id="cd02947">
    <property type="entry name" value="TRX_family"/>
    <property type="match status" value="1"/>
</dbReference>
<dbReference type="PANTHER" id="PTHR14150">
    <property type="entry name" value="U3 SMALL NUCLEOLAR RNA-ASSOCIATED PROTEIN 14"/>
    <property type="match status" value="1"/>
</dbReference>
<dbReference type="Pfam" id="PF04615">
    <property type="entry name" value="Utp14"/>
    <property type="match status" value="1"/>
</dbReference>
<feature type="region of interest" description="Disordered" evidence="8">
    <location>
        <begin position="824"/>
        <end position="855"/>
    </location>
</feature>
<dbReference type="SUPFAM" id="SSF52833">
    <property type="entry name" value="Thioredoxin-like"/>
    <property type="match status" value="1"/>
</dbReference>
<gene>
    <name evidence="12" type="ORF">Clacol_009955</name>
</gene>
<feature type="region of interest" description="Disordered" evidence="8">
    <location>
        <begin position="738"/>
        <end position="761"/>
    </location>
</feature>
<evidence type="ECO:0000259" key="10">
    <source>
        <dbReference type="PROSITE" id="PS51396"/>
    </source>
</evidence>
<dbReference type="Gene3D" id="3.40.30.10">
    <property type="entry name" value="Glutaredoxin"/>
    <property type="match status" value="1"/>
</dbReference>
<evidence type="ECO:0000256" key="5">
    <source>
        <dbReference type="ARBA" id="ARBA00022801"/>
    </source>
</evidence>
<dbReference type="InterPro" id="IPR006709">
    <property type="entry name" value="SSU_processome_Utp14"/>
</dbReference>
<feature type="compositionally biased region" description="Acidic residues" evidence="8">
    <location>
        <begin position="228"/>
        <end position="250"/>
    </location>
</feature>
<feature type="compositionally biased region" description="Acidic residues" evidence="8">
    <location>
        <begin position="578"/>
        <end position="590"/>
    </location>
</feature>
<comment type="similarity">
    <text evidence="2">Belongs to the DeSI family.</text>
</comment>
<evidence type="ECO:0000259" key="11">
    <source>
        <dbReference type="PROSITE" id="PS51858"/>
    </source>
</evidence>
<feature type="region of interest" description="Disordered" evidence="8">
    <location>
        <begin position="570"/>
        <end position="591"/>
    </location>
</feature>
<dbReference type="EMBL" id="BPWL01000011">
    <property type="protein sequence ID" value="GJJ15677.1"/>
    <property type="molecule type" value="Genomic_DNA"/>
</dbReference>
<dbReference type="Pfam" id="PF00085">
    <property type="entry name" value="Thioredoxin"/>
    <property type="match status" value="1"/>
</dbReference>
<feature type="compositionally biased region" description="Acidic residues" evidence="8">
    <location>
        <begin position="153"/>
        <end position="178"/>
    </location>
</feature>
<dbReference type="PANTHER" id="PTHR14150:SF12">
    <property type="entry name" value="U3 SMALL NUCLEOLAR RNA-ASSOCIATED PROTEIN 14 HOMOLOG A"/>
    <property type="match status" value="1"/>
</dbReference>